<organism evidence="7 8">
    <name type="scientific">Armillaria ostoyae</name>
    <name type="common">Armillaria root rot fungus</name>
    <dbReference type="NCBI Taxonomy" id="47428"/>
    <lineage>
        <taxon>Eukaryota</taxon>
        <taxon>Fungi</taxon>
        <taxon>Dikarya</taxon>
        <taxon>Basidiomycota</taxon>
        <taxon>Agaricomycotina</taxon>
        <taxon>Agaricomycetes</taxon>
        <taxon>Agaricomycetidae</taxon>
        <taxon>Agaricales</taxon>
        <taxon>Marasmiineae</taxon>
        <taxon>Physalacriaceae</taxon>
        <taxon>Armillaria</taxon>
    </lineage>
</organism>
<evidence type="ECO:0000256" key="6">
    <source>
        <dbReference type="SAM" id="Phobius"/>
    </source>
</evidence>
<evidence type="ECO:0000256" key="2">
    <source>
        <dbReference type="ARBA" id="ARBA00022692"/>
    </source>
</evidence>
<keyword evidence="2 6" id="KW-0812">Transmembrane</keyword>
<feature type="region of interest" description="Disordered" evidence="5">
    <location>
        <begin position="724"/>
        <end position="743"/>
    </location>
</feature>
<dbReference type="AlphaFoldDB" id="A0A284QWK9"/>
<feature type="transmembrane region" description="Helical" evidence="6">
    <location>
        <begin position="921"/>
        <end position="942"/>
    </location>
</feature>
<feature type="transmembrane region" description="Helical" evidence="6">
    <location>
        <begin position="573"/>
        <end position="593"/>
    </location>
</feature>
<comment type="subcellular location">
    <subcellularLocation>
        <location evidence="1">Membrane</location>
        <topology evidence="1">Multi-pass membrane protein</topology>
    </subcellularLocation>
</comment>
<proteinExistence type="predicted"/>
<dbReference type="OrthoDB" id="435607at2759"/>
<protein>
    <recommendedName>
        <fullName evidence="9">Auxin efflux carrier</fullName>
    </recommendedName>
</protein>
<dbReference type="PANTHER" id="PTHR31274:SF1">
    <property type="entry name" value="AGL149CP"/>
    <property type="match status" value="1"/>
</dbReference>
<keyword evidence="8" id="KW-1185">Reference proteome</keyword>
<keyword evidence="4 6" id="KW-0472">Membrane</keyword>
<dbReference type="InterPro" id="IPR004776">
    <property type="entry name" value="Mem_transp_PIN-like"/>
</dbReference>
<feature type="transmembrane region" description="Helical" evidence="6">
    <location>
        <begin position="605"/>
        <end position="627"/>
    </location>
</feature>
<dbReference type="GO" id="GO:0055085">
    <property type="term" value="P:transmembrane transport"/>
    <property type="evidence" value="ECO:0007669"/>
    <property type="project" value="InterPro"/>
</dbReference>
<dbReference type="InterPro" id="IPR040254">
    <property type="entry name" value="Ecm3-like"/>
</dbReference>
<feature type="transmembrane region" description="Helical" evidence="6">
    <location>
        <begin position="995"/>
        <end position="1016"/>
    </location>
</feature>
<keyword evidence="3 6" id="KW-1133">Transmembrane helix</keyword>
<feature type="transmembrane region" description="Helical" evidence="6">
    <location>
        <begin position="544"/>
        <end position="567"/>
    </location>
</feature>
<feature type="transmembrane region" description="Helical" evidence="6">
    <location>
        <begin position="509"/>
        <end position="532"/>
    </location>
</feature>
<sequence length="1017" mass="114141">MLQKLDGLQDKKYAGYCLEVTNPSEEDSDYYAVHIRPVQQGLTKPHTRKPQHTQPTMCVPVLPATAHPRSREPPQVSKPLPWNNCYHPTCYDICLRIPAEQQDHFQSPYLNCFPELDKFVAEDMRYRQLLQAGPDDNRILRILYGQEEAPEMDVPDYVSQTESESQASQMFLAKVSGCDKLEEDLIFVPVLRVDHVLSNVPEISDLSQLCGDLDLFQEIVLEYQLALYGSAIFPQPELEIDDPHFHGKFSVDKPRAFDSSLADESEDSKHHLAPAPLRKGKWRVKSLFRRAVTNLVQFVQAEFGFHLSKPFSMFHQRSRTGPEDRLRVLSSCGLIVEFSFPPQERRSFICFFSFVVGPNSLLSGRCVFARLFPVYKLLCMGFFQGLFAEQVHVLVFSAFRDGFCVVGMWRRPFEDGEMVGVRFQNETYSVIAGKEPFRQEDDTVVNDFTAQVPKKPRRTQACLYDNYSDSEDIRKSELKAAEEGITQRNSIKNKRPLLPSGVMGYSAGFLIYSGVMPLLKMFLTIFFGFWLTRKGFFTAAASRGASQVTMHVALPGLLFSNIVPAFNPQNVSAMGPLFLVAFVYMTLGLLFGALIREFCYVPRNFWAGILMATALSNWGNLPTAVVLTVTEQKPFNPNTDPQLGVSYVSVFILACNIVMWIGGAANTLAWDYAPGVPQGDEANVHVGWREKPIAAFFLRLRPKLLARPKNPDREMADDEKVLGKEKGHSVVTGKQSESDLEEVEIEPEIQLALRASNPPRPRRPSASTSIHPRAGSLLPAPNASQSFIKELPDAVVQSMKSPSVKDQQEPELPEEVVEKPGRFASLFPPFLRRTLKPLSSLFTPITISMYISIPISLVPQLKALFVEVDGGPYYHGPDGNPPLTFIINTGKFSNEYRRLLPVLTAAFVYSRIPRPFRKMPLPAMFLVLFCKLALLPVIGILLTQALTHHGVILKDALVERFVAILLSGTPSAVNQLIITQLYAKDHDLDTLSAFLLLQYIFMFISTAAITAIALSLL</sequence>
<feature type="region of interest" description="Disordered" evidence="5">
    <location>
        <begin position="752"/>
        <end position="777"/>
    </location>
</feature>
<dbReference type="Proteomes" id="UP000219338">
    <property type="component" value="Unassembled WGS sequence"/>
</dbReference>
<dbReference type="PANTHER" id="PTHR31274">
    <property type="entry name" value="PROTEIN ECM3"/>
    <property type="match status" value="1"/>
</dbReference>
<evidence type="ECO:0000256" key="1">
    <source>
        <dbReference type="ARBA" id="ARBA00004141"/>
    </source>
</evidence>
<evidence type="ECO:0000256" key="5">
    <source>
        <dbReference type="SAM" id="MobiDB-lite"/>
    </source>
</evidence>
<evidence type="ECO:0000256" key="4">
    <source>
        <dbReference type="ARBA" id="ARBA00023136"/>
    </source>
</evidence>
<name>A0A284QWK9_ARMOS</name>
<reference evidence="8" key="1">
    <citation type="journal article" date="2017" name="Nat. Ecol. Evol.">
        <title>Genome expansion and lineage-specific genetic innovations in the forest pathogenic fungi Armillaria.</title>
        <authorList>
            <person name="Sipos G."/>
            <person name="Prasanna A.N."/>
            <person name="Walter M.C."/>
            <person name="O'Connor E."/>
            <person name="Balint B."/>
            <person name="Krizsan K."/>
            <person name="Kiss B."/>
            <person name="Hess J."/>
            <person name="Varga T."/>
            <person name="Slot J."/>
            <person name="Riley R."/>
            <person name="Boka B."/>
            <person name="Rigling D."/>
            <person name="Barry K."/>
            <person name="Lee J."/>
            <person name="Mihaltcheva S."/>
            <person name="LaButti K."/>
            <person name="Lipzen A."/>
            <person name="Waldron R."/>
            <person name="Moloney N.M."/>
            <person name="Sperisen C."/>
            <person name="Kredics L."/>
            <person name="Vagvoelgyi C."/>
            <person name="Patrignani A."/>
            <person name="Fitzpatrick D."/>
            <person name="Nagy I."/>
            <person name="Doyle S."/>
            <person name="Anderson J.B."/>
            <person name="Grigoriev I.V."/>
            <person name="Gueldener U."/>
            <person name="Muensterkoetter M."/>
            <person name="Nagy L.G."/>
        </authorList>
    </citation>
    <scope>NUCLEOTIDE SEQUENCE [LARGE SCALE GENOMIC DNA]</scope>
    <source>
        <strain evidence="8">C18/9</strain>
    </source>
</reference>
<evidence type="ECO:0008006" key="9">
    <source>
        <dbReference type="Google" id="ProtNLM"/>
    </source>
</evidence>
<feature type="transmembrane region" description="Helical" evidence="6">
    <location>
        <begin position="962"/>
        <end position="983"/>
    </location>
</feature>
<dbReference type="STRING" id="47428.A0A284QWK9"/>
<dbReference type="Pfam" id="PF03547">
    <property type="entry name" value="Mem_trans"/>
    <property type="match status" value="1"/>
</dbReference>
<evidence type="ECO:0000313" key="8">
    <source>
        <dbReference type="Proteomes" id="UP000219338"/>
    </source>
</evidence>
<dbReference type="EMBL" id="FUEG01000002">
    <property type="protein sequence ID" value="SJL00858.1"/>
    <property type="molecule type" value="Genomic_DNA"/>
</dbReference>
<dbReference type="GO" id="GO:0016020">
    <property type="term" value="C:membrane"/>
    <property type="evidence" value="ECO:0007669"/>
    <property type="project" value="UniProtKB-SubCell"/>
</dbReference>
<gene>
    <name evidence="7" type="ORF">ARMOST_04172</name>
</gene>
<feature type="transmembrane region" description="Helical" evidence="6">
    <location>
        <begin position="647"/>
        <end position="669"/>
    </location>
</feature>
<evidence type="ECO:0000313" key="7">
    <source>
        <dbReference type="EMBL" id="SJL00858.1"/>
    </source>
</evidence>
<accession>A0A284QWK9</accession>
<evidence type="ECO:0000256" key="3">
    <source>
        <dbReference type="ARBA" id="ARBA00022989"/>
    </source>
</evidence>